<dbReference type="Proteomes" id="UP001219525">
    <property type="component" value="Unassembled WGS sequence"/>
</dbReference>
<dbReference type="CDD" id="cd02440">
    <property type="entry name" value="AdoMet_MTases"/>
    <property type="match status" value="1"/>
</dbReference>
<dbReference type="GO" id="GO:0008168">
    <property type="term" value="F:methyltransferase activity"/>
    <property type="evidence" value="ECO:0007669"/>
    <property type="project" value="UniProtKB-KW"/>
</dbReference>
<name>A0AAD6YV01_9AGAR</name>
<dbReference type="Gene3D" id="3.40.50.150">
    <property type="entry name" value="Vaccinia Virus protein VP39"/>
    <property type="match status" value="1"/>
</dbReference>
<dbReference type="GO" id="GO:0032259">
    <property type="term" value="P:methylation"/>
    <property type="evidence" value="ECO:0007669"/>
    <property type="project" value="UniProtKB-KW"/>
</dbReference>
<dbReference type="InterPro" id="IPR029063">
    <property type="entry name" value="SAM-dependent_MTases_sf"/>
</dbReference>
<dbReference type="AlphaFoldDB" id="A0AAD6YV01"/>
<dbReference type="EMBL" id="JARJCW010000001">
    <property type="protein sequence ID" value="KAJ7229844.1"/>
    <property type="molecule type" value="Genomic_DNA"/>
</dbReference>
<proteinExistence type="predicted"/>
<evidence type="ECO:0000313" key="1">
    <source>
        <dbReference type="EMBL" id="KAJ7229844.1"/>
    </source>
</evidence>
<dbReference type="Pfam" id="PF13489">
    <property type="entry name" value="Methyltransf_23"/>
    <property type="match status" value="1"/>
</dbReference>
<reference evidence="1" key="1">
    <citation type="submission" date="2023-03" db="EMBL/GenBank/DDBJ databases">
        <title>Massive genome expansion in bonnet fungi (Mycena s.s.) driven by repeated elements and novel gene families across ecological guilds.</title>
        <authorList>
            <consortium name="Lawrence Berkeley National Laboratory"/>
            <person name="Harder C.B."/>
            <person name="Miyauchi S."/>
            <person name="Viragh M."/>
            <person name="Kuo A."/>
            <person name="Thoen E."/>
            <person name="Andreopoulos B."/>
            <person name="Lu D."/>
            <person name="Skrede I."/>
            <person name="Drula E."/>
            <person name="Henrissat B."/>
            <person name="Morin E."/>
            <person name="Kohler A."/>
            <person name="Barry K."/>
            <person name="LaButti K."/>
            <person name="Morin E."/>
            <person name="Salamov A."/>
            <person name="Lipzen A."/>
            <person name="Mereny Z."/>
            <person name="Hegedus B."/>
            <person name="Baldrian P."/>
            <person name="Stursova M."/>
            <person name="Weitz H."/>
            <person name="Taylor A."/>
            <person name="Grigoriev I.V."/>
            <person name="Nagy L.G."/>
            <person name="Martin F."/>
            <person name="Kauserud H."/>
        </authorList>
    </citation>
    <scope>NUCLEOTIDE SEQUENCE</scope>
    <source>
        <strain evidence="1">9144</strain>
    </source>
</reference>
<dbReference type="SUPFAM" id="SSF53335">
    <property type="entry name" value="S-adenosyl-L-methionine-dependent methyltransferases"/>
    <property type="match status" value="1"/>
</dbReference>
<keyword evidence="2" id="KW-1185">Reference proteome</keyword>
<organism evidence="1 2">
    <name type="scientific">Mycena pura</name>
    <dbReference type="NCBI Taxonomy" id="153505"/>
    <lineage>
        <taxon>Eukaryota</taxon>
        <taxon>Fungi</taxon>
        <taxon>Dikarya</taxon>
        <taxon>Basidiomycota</taxon>
        <taxon>Agaricomycotina</taxon>
        <taxon>Agaricomycetes</taxon>
        <taxon>Agaricomycetidae</taxon>
        <taxon>Agaricales</taxon>
        <taxon>Marasmiineae</taxon>
        <taxon>Mycenaceae</taxon>
        <taxon>Mycena</taxon>
    </lineage>
</organism>
<accession>A0AAD6YV01</accession>
<dbReference type="PANTHER" id="PTHR43591">
    <property type="entry name" value="METHYLTRANSFERASE"/>
    <property type="match status" value="1"/>
</dbReference>
<protein>
    <submittedName>
        <fullName evidence="1">S-adenosyl-L-methionine-dependent methyltransferase</fullName>
    </submittedName>
</protein>
<dbReference type="PANTHER" id="PTHR43591:SF110">
    <property type="entry name" value="RHODANESE DOMAIN-CONTAINING PROTEIN"/>
    <property type="match status" value="1"/>
</dbReference>
<gene>
    <name evidence="1" type="ORF">GGX14DRAFT_383802</name>
</gene>
<keyword evidence="1" id="KW-0808">Transferase</keyword>
<evidence type="ECO:0000313" key="2">
    <source>
        <dbReference type="Proteomes" id="UP001219525"/>
    </source>
</evidence>
<sequence>MFCRCVSLPLEGSRIPITAFNKAAGISEVEMRRLDEMHTAFTRYFGGMLCLAPVSEVHPGKILEIGAIQAAEQFPDAHILAVDMSPLPERTLPANMSFKLVDASQELPLEPDFDIVHARMVFCHVLNAAKVIERAARLLKPGGLLLLEDFDVSSVAKTGGPAAQRWTLKYIELCASRGMDSELGRKLEKIMSSVNGLSRVHVHKLSLPMNGAGSDEDLNDLGRALRTFYTRGVEAVLRHPGSHDFTDGMVQDCITELNKQDCTALFDMYFCWAHRTKN</sequence>
<keyword evidence="1" id="KW-0489">Methyltransferase</keyword>
<comment type="caution">
    <text evidence="1">The sequence shown here is derived from an EMBL/GenBank/DDBJ whole genome shotgun (WGS) entry which is preliminary data.</text>
</comment>